<evidence type="ECO:0000256" key="1">
    <source>
        <dbReference type="SAM" id="MobiDB-lite"/>
    </source>
</evidence>
<dbReference type="EMBL" id="JAWXXV010000001">
    <property type="protein sequence ID" value="MDX5985483.1"/>
    <property type="molecule type" value="Genomic_DNA"/>
</dbReference>
<dbReference type="RefSeq" id="WP_010407984.1">
    <property type="nucleotide sequence ID" value="NZ_JAWXXV010000001.1"/>
</dbReference>
<sequence length="243" mass="26558">MAETKTDEYLSALFADSYKRELDADEAIWRSLPFFAAILGLAVAVLPSIYRSAFSVREPGWTIAVAVLLVGALVCFVVAGRWFWDVIRLREYRYPPSDVEILDYAQTLGTFYQDIGKKALERDGLIRDDLRTLMIAELADAATSNRRNNVAKARARSQVLLFVMTGFLLAFCAEATILLAEAFTTPSERCRPGGKANAGSAQNCRNAAAPAKAAAAQAPYRARGRELHAEKLPPAGTQVGVKP</sequence>
<name>A0ABU4PMV6_9SPHN</name>
<reference evidence="3 4" key="1">
    <citation type="submission" date="2023-11" db="EMBL/GenBank/DDBJ databases">
        <title>MicrobeMod: A computational toolkit for identifying prokaryotic methylation and restriction-modification with nanopore sequencing.</title>
        <authorList>
            <person name="Crits-Christoph A."/>
            <person name="Kang S.C."/>
            <person name="Lee H."/>
            <person name="Ostrov N."/>
        </authorList>
    </citation>
    <scope>NUCLEOTIDE SEQUENCE [LARGE SCALE GENOMIC DNA]</scope>
    <source>
        <strain evidence="3 4">ATCC 14820</strain>
    </source>
</reference>
<protein>
    <recommendedName>
        <fullName evidence="5">Transmembrane protein</fullName>
    </recommendedName>
</protein>
<evidence type="ECO:0008006" key="5">
    <source>
        <dbReference type="Google" id="ProtNLM"/>
    </source>
</evidence>
<keyword evidence="4" id="KW-1185">Reference proteome</keyword>
<feature type="transmembrane region" description="Helical" evidence="2">
    <location>
        <begin position="159"/>
        <end position="180"/>
    </location>
</feature>
<dbReference type="Proteomes" id="UP001279660">
    <property type="component" value="Unassembled WGS sequence"/>
</dbReference>
<feature type="transmembrane region" description="Helical" evidence="2">
    <location>
        <begin position="61"/>
        <end position="84"/>
    </location>
</feature>
<evidence type="ECO:0000313" key="3">
    <source>
        <dbReference type="EMBL" id="MDX5985483.1"/>
    </source>
</evidence>
<feature type="region of interest" description="Disordered" evidence="1">
    <location>
        <begin position="215"/>
        <end position="243"/>
    </location>
</feature>
<feature type="transmembrane region" description="Helical" evidence="2">
    <location>
        <begin position="27"/>
        <end position="49"/>
    </location>
</feature>
<keyword evidence="2" id="KW-0812">Transmembrane</keyword>
<keyword evidence="2" id="KW-0472">Membrane</keyword>
<accession>A0ABU4PMV6</accession>
<evidence type="ECO:0000256" key="2">
    <source>
        <dbReference type="SAM" id="Phobius"/>
    </source>
</evidence>
<gene>
    <name evidence="3" type="ORF">SIL82_14595</name>
</gene>
<organism evidence="3 4">
    <name type="scientific">Sphingomonas echinoides</name>
    <dbReference type="NCBI Taxonomy" id="59803"/>
    <lineage>
        <taxon>Bacteria</taxon>
        <taxon>Pseudomonadati</taxon>
        <taxon>Pseudomonadota</taxon>
        <taxon>Alphaproteobacteria</taxon>
        <taxon>Sphingomonadales</taxon>
        <taxon>Sphingomonadaceae</taxon>
        <taxon>Sphingomonas</taxon>
    </lineage>
</organism>
<evidence type="ECO:0000313" key="4">
    <source>
        <dbReference type="Proteomes" id="UP001279660"/>
    </source>
</evidence>
<keyword evidence="2" id="KW-1133">Transmembrane helix</keyword>
<proteinExistence type="predicted"/>
<comment type="caution">
    <text evidence="3">The sequence shown here is derived from an EMBL/GenBank/DDBJ whole genome shotgun (WGS) entry which is preliminary data.</text>
</comment>